<comment type="caution">
    <text evidence="2">The sequence shown here is derived from an EMBL/GenBank/DDBJ whole genome shotgun (WGS) entry which is preliminary data.</text>
</comment>
<dbReference type="Proteomes" id="UP000837803">
    <property type="component" value="Unassembled WGS sequence"/>
</dbReference>
<gene>
    <name evidence="2" type="ORF">LEM8419_03128</name>
</gene>
<sequence>MFPSHPPRNGAPYRPGRTLPEVAEPDCPQDEQLDSSSLTDEAALKVLLKRNLRPQAPPPDLLGTIRARIAGLRAD</sequence>
<dbReference type="RefSeq" id="WP_238752074.1">
    <property type="nucleotide sequence ID" value="NZ_CAKLPZ010000004.1"/>
</dbReference>
<dbReference type="EMBL" id="CAKLPZ010000004">
    <property type="protein sequence ID" value="CAH1002211.1"/>
    <property type="molecule type" value="Genomic_DNA"/>
</dbReference>
<name>A0ABN8FDJ2_9BACT</name>
<reference evidence="2" key="1">
    <citation type="submission" date="2021-12" db="EMBL/GenBank/DDBJ databases">
        <authorList>
            <person name="Rodrigo-Torres L."/>
            <person name="Arahal R. D."/>
            <person name="Lucena T."/>
        </authorList>
    </citation>
    <scope>NUCLEOTIDE SEQUENCE</scope>
    <source>
        <strain evidence="2">CECT 8419</strain>
    </source>
</reference>
<proteinExistence type="predicted"/>
<feature type="compositionally biased region" description="Acidic residues" evidence="1">
    <location>
        <begin position="23"/>
        <end position="33"/>
    </location>
</feature>
<protein>
    <submittedName>
        <fullName evidence="2">Uncharacterized protein</fullName>
    </submittedName>
</protein>
<evidence type="ECO:0000313" key="3">
    <source>
        <dbReference type="Proteomes" id="UP000837803"/>
    </source>
</evidence>
<evidence type="ECO:0000256" key="1">
    <source>
        <dbReference type="SAM" id="MobiDB-lite"/>
    </source>
</evidence>
<feature type="region of interest" description="Disordered" evidence="1">
    <location>
        <begin position="1"/>
        <end position="36"/>
    </location>
</feature>
<keyword evidence="3" id="KW-1185">Reference proteome</keyword>
<accession>A0ABN8FDJ2</accession>
<organism evidence="2 3">
    <name type="scientific">Neolewinella maritima</name>
    <dbReference type="NCBI Taxonomy" id="1383882"/>
    <lineage>
        <taxon>Bacteria</taxon>
        <taxon>Pseudomonadati</taxon>
        <taxon>Bacteroidota</taxon>
        <taxon>Saprospiria</taxon>
        <taxon>Saprospirales</taxon>
        <taxon>Lewinellaceae</taxon>
        <taxon>Neolewinella</taxon>
    </lineage>
</organism>
<evidence type="ECO:0000313" key="2">
    <source>
        <dbReference type="EMBL" id="CAH1002211.1"/>
    </source>
</evidence>